<dbReference type="EMBL" id="JALLPJ020000144">
    <property type="protein sequence ID" value="KAL3801191.1"/>
    <property type="molecule type" value="Genomic_DNA"/>
</dbReference>
<dbReference type="AlphaFoldDB" id="A0ABD3QP91"/>
<evidence type="ECO:0000313" key="2">
    <source>
        <dbReference type="Proteomes" id="UP001530400"/>
    </source>
</evidence>
<sequence length="277" mass="30651">MLSTEELTLLSPPYPASITSRPHARRLASACELAEVSLPSASSIANGELKISPHILVIEMASLMYLGEYIHVQHLWSRSRGMFQTGEENPEETAGNSTQQQLDLLYKAACLCHLWSTGGMYPMEVSGGAATSNMQVENTEESDPYSTMAMKAMQSCIDSGLQPCATYGAQLLDSFRHKVNERLHRSFSRIKLSNYCLRMGVATDVVGGFGWIADPSSPEYLVPDSEWEPDYPEVEMDTAFVSKATHEDVLQHVLSNGDRIKQLSNAVMFMEQTKMNA</sequence>
<gene>
    <name evidence="1" type="ORF">ACHAWO_002762</name>
</gene>
<protein>
    <submittedName>
        <fullName evidence="1">Uncharacterized protein</fullName>
    </submittedName>
</protein>
<dbReference type="Proteomes" id="UP001530400">
    <property type="component" value="Unassembled WGS sequence"/>
</dbReference>
<name>A0ABD3QP91_9STRA</name>
<accession>A0ABD3QP91</accession>
<keyword evidence="2" id="KW-1185">Reference proteome</keyword>
<proteinExistence type="predicted"/>
<reference evidence="1 2" key="1">
    <citation type="submission" date="2024-10" db="EMBL/GenBank/DDBJ databases">
        <title>Updated reference genomes for cyclostephanoid diatoms.</title>
        <authorList>
            <person name="Roberts W.R."/>
            <person name="Alverson A.J."/>
        </authorList>
    </citation>
    <scope>NUCLEOTIDE SEQUENCE [LARGE SCALE GENOMIC DNA]</scope>
    <source>
        <strain evidence="1 2">AJA010-31</strain>
    </source>
</reference>
<organism evidence="1 2">
    <name type="scientific">Cyclotella atomus</name>
    <dbReference type="NCBI Taxonomy" id="382360"/>
    <lineage>
        <taxon>Eukaryota</taxon>
        <taxon>Sar</taxon>
        <taxon>Stramenopiles</taxon>
        <taxon>Ochrophyta</taxon>
        <taxon>Bacillariophyta</taxon>
        <taxon>Coscinodiscophyceae</taxon>
        <taxon>Thalassiosirophycidae</taxon>
        <taxon>Stephanodiscales</taxon>
        <taxon>Stephanodiscaceae</taxon>
        <taxon>Cyclotella</taxon>
    </lineage>
</organism>
<evidence type="ECO:0000313" key="1">
    <source>
        <dbReference type="EMBL" id="KAL3801191.1"/>
    </source>
</evidence>
<comment type="caution">
    <text evidence="1">The sequence shown here is derived from an EMBL/GenBank/DDBJ whole genome shotgun (WGS) entry which is preliminary data.</text>
</comment>